<dbReference type="AlphaFoldDB" id="A0A838CR70"/>
<organism evidence="9 10">
    <name type="scientific">Halobacillus locisalis</name>
    <dbReference type="NCBI Taxonomy" id="220753"/>
    <lineage>
        <taxon>Bacteria</taxon>
        <taxon>Bacillati</taxon>
        <taxon>Bacillota</taxon>
        <taxon>Bacilli</taxon>
        <taxon>Bacillales</taxon>
        <taxon>Bacillaceae</taxon>
        <taxon>Halobacillus</taxon>
    </lineage>
</organism>
<dbReference type="SUPFAM" id="SSF53822">
    <property type="entry name" value="Periplasmic binding protein-like I"/>
    <property type="match status" value="1"/>
</dbReference>
<name>A0A838CR70_9BACI</name>
<dbReference type="InterPro" id="IPR003760">
    <property type="entry name" value="PnrA-like"/>
</dbReference>
<evidence type="ECO:0000256" key="2">
    <source>
        <dbReference type="ARBA" id="ARBA00008610"/>
    </source>
</evidence>
<dbReference type="Pfam" id="PF02608">
    <property type="entry name" value="Bmp"/>
    <property type="match status" value="1"/>
</dbReference>
<keyword evidence="5" id="KW-0472">Membrane</keyword>
<keyword evidence="6" id="KW-0449">Lipoprotein</keyword>
<keyword evidence="3" id="KW-1003">Cell membrane</keyword>
<evidence type="ECO:0000313" key="10">
    <source>
        <dbReference type="Proteomes" id="UP000571017"/>
    </source>
</evidence>
<keyword evidence="4 7" id="KW-0732">Signal</keyword>
<dbReference type="GO" id="GO:0005886">
    <property type="term" value="C:plasma membrane"/>
    <property type="evidence" value="ECO:0007669"/>
    <property type="project" value="UniProtKB-SubCell"/>
</dbReference>
<protein>
    <submittedName>
        <fullName evidence="9">BMP family ABC transporter substrate-binding protein</fullName>
    </submittedName>
</protein>
<evidence type="ECO:0000256" key="6">
    <source>
        <dbReference type="ARBA" id="ARBA00023288"/>
    </source>
</evidence>
<feature type="chain" id="PRO_5038426032" evidence="7">
    <location>
        <begin position="22"/>
        <end position="316"/>
    </location>
</feature>
<comment type="caution">
    <text evidence="9">The sequence shown here is derived from an EMBL/GenBank/DDBJ whole genome shotgun (WGS) entry which is preliminary data.</text>
</comment>
<accession>A0A838CR70</accession>
<proteinExistence type="inferred from homology"/>
<feature type="domain" description="ABC transporter substrate-binding protein PnrA-like" evidence="8">
    <location>
        <begin position="29"/>
        <end position="314"/>
    </location>
</feature>
<feature type="signal peptide" evidence="7">
    <location>
        <begin position="1"/>
        <end position="21"/>
    </location>
</feature>
<evidence type="ECO:0000256" key="1">
    <source>
        <dbReference type="ARBA" id="ARBA00004193"/>
    </source>
</evidence>
<evidence type="ECO:0000256" key="5">
    <source>
        <dbReference type="ARBA" id="ARBA00023136"/>
    </source>
</evidence>
<dbReference type="Gene3D" id="3.40.50.2300">
    <property type="match status" value="2"/>
</dbReference>
<dbReference type="EMBL" id="JACEFG010000001">
    <property type="protein sequence ID" value="MBA2174500.1"/>
    <property type="molecule type" value="Genomic_DNA"/>
</dbReference>
<gene>
    <name evidence="9" type="ORF">H0266_06215</name>
</gene>
<dbReference type="PROSITE" id="PS51257">
    <property type="entry name" value="PROKAR_LIPOPROTEIN"/>
    <property type="match status" value="1"/>
</dbReference>
<keyword evidence="10" id="KW-1185">Reference proteome</keyword>
<comment type="subcellular location">
    <subcellularLocation>
        <location evidence="1">Cell membrane</location>
        <topology evidence="1">Lipid-anchor</topology>
    </subcellularLocation>
</comment>
<evidence type="ECO:0000256" key="7">
    <source>
        <dbReference type="SAM" id="SignalP"/>
    </source>
</evidence>
<evidence type="ECO:0000256" key="3">
    <source>
        <dbReference type="ARBA" id="ARBA00022475"/>
    </source>
</evidence>
<evidence type="ECO:0000259" key="8">
    <source>
        <dbReference type="Pfam" id="PF02608"/>
    </source>
</evidence>
<dbReference type="InterPro" id="IPR028082">
    <property type="entry name" value="Peripla_BP_I"/>
</dbReference>
<dbReference type="InterPro" id="IPR050957">
    <property type="entry name" value="BMP_lipoprotein"/>
</dbReference>
<dbReference type="PANTHER" id="PTHR34296:SF2">
    <property type="entry name" value="ABC TRANSPORTER GUANOSINE-BINDING PROTEIN NUPN"/>
    <property type="match status" value="1"/>
</dbReference>
<evidence type="ECO:0000256" key="4">
    <source>
        <dbReference type="ARBA" id="ARBA00022729"/>
    </source>
</evidence>
<sequence>MKKLTIIFLTLFIILAGCSQLSSSGKNYRVGMLVETTIHDQAWGQKGYKGMQTIQEEYGVDIFYKEGVQTYAQTVNAVEDLVDQGVNVVFGHSSIYGKHFRQLHRNFPEVEFIYFNGQYSAENVTSLNFSAHAMGFFGGMVAGEMTKSDIIGLIAVFEWQPEVEGFYEGVMHQNPEAEVQISFTNSWEDRGKAHQIYNKMKTEGADVFYPAGDLFNISLINQMQKDHKYAIGYLSDQSTVAENTVLTSTVQQVDKVYNLAMERVIAEDLPNEPIYFDFKDGAISMGKYSAEVPKEFKNEMQESVEQYIETGKLPNE</sequence>
<dbReference type="PANTHER" id="PTHR34296">
    <property type="entry name" value="TRANSCRIPTIONAL ACTIVATOR PROTEIN MED"/>
    <property type="match status" value="1"/>
</dbReference>
<dbReference type="Proteomes" id="UP000571017">
    <property type="component" value="Unassembled WGS sequence"/>
</dbReference>
<comment type="similarity">
    <text evidence="2">Belongs to the BMP lipoprotein family.</text>
</comment>
<evidence type="ECO:0000313" key="9">
    <source>
        <dbReference type="EMBL" id="MBA2174500.1"/>
    </source>
</evidence>
<dbReference type="RefSeq" id="WP_181471495.1">
    <property type="nucleotide sequence ID" value="NZ_JACEFG010000001.1"/>
</dbReference>
<reference evidence="9 10" key="1">
    <citation type="journal article" date="2004" name="Extremophiles">
        <title>Halobacillus locisalis sp. nov., a halophilic bacterium isolated from a marine solar saltern of the Yellow Sea in Korea.</title>
        <authorList>
            <person name="Yoon J.H."/>
            <person name="Kang K.H."/>
            <person name="Oh T.K."/>
            <person name="Park Y.H."/>
        </authorList>
    </citation>
    <scope>NUCLEOTIDE SEQUENCE [LARGE SCALE GENOMIC DNA]</scope>
    <source>
        <strain evidence="9 10">KCTC 3788</strain>
    </source>
</reference>